<accession>A0AAE0MX50</accession>
<dbReference type="RefSeq" id="XP_062687586.1">
    <property type="nucleotide sequence ID" value="XM_062825411.1"/>
</dbReference>
<evidence type="ECO:0000313" key="3">
    <source>
        <dbReference type="Proteomes" id="UP001278500"/>
    </source>
</evidence>
<dbReference type="GeneID" id="87862565"/>
<evidence type="ECO:0000313" key="2">
    <source>
        <dbReference type="EMBL" id="KAK3356209.1"/>
    </source>
</evidence>
<sequence length="696" mass="76976">MGEVVTASTSEVDTALTNTSSASATPFTMSKPDKLAKIGIRVILDAAPDRPATLPLIQKLDYEHALDKADSLLPPLIPKLGALDPRWHWQDAFNSLGTDAKTIAQKINDEPTGEAVNAALDDFWERKFGQYDETPLEFRVQYVFEYSSSGPIDGHRGFFAGQVSVPGAAKFFESEAILRHMLQSFPQGALVIEPQWMDKVMQEDEKHKFIIGKEAEIKAATDKYFAEGGSLAKCGALLGATNAVRIQGVVAREIHGRKVYTMVVATTDQHALDGVNLWEAAYDPAHPDVVIFSNTLLGKHKLTFIMDWANNVLGKRLMTTTWKTVQLSIEAEAAGIPLEKYIADRHAAGDPRVSKIARSRYVFAGMDGVAFIPATIRKHLGTNLNIERTHCIILDARADGPVADKLLSLKPDTPESVFSEMNLRVEKQPQGFFVHRAPADPFLLMHFGAISVPPALGSAALNAARNPAEQLMDSTMVAKIREDVTEHINRPILTTLLEQRPASSAKMIENMRRDTAWTSVVDDYLLTEVTPDLEAQVRDVLKSDAQWSDIPDLLLEKAVLSAARETICLPLLAPQAYVEKITSLTVYETMKIAVPTPVTLENKVKALTQAADAMDSVVQGMKQQLGDIAKDSAEYKEKEKEIYEKEQKVKELTEDKVGVEQMSEEMKKGEEGFKDIDVSVKEMEKDPKKKIFEHGK</sequence>
<organism evidence="2 3">
    <name type="scientific">Neurospora tetraspora</name>
    <dbReference type="NCBI Taxonomy" id="94610"/>
    <lineage>
        <taxon>Eukaryota</taxon>
        <taxon>Fungi</taxon>
        <taxon>Dikarya</taxon>
        <taxon>Ascomycota</taxon>
        <taxon>Pezizomycotina</taxon>
        <taxon>Sordariomycetes</taxon>
        <taxon>Sordariomycetidae</taxon>
        <taxon>Sordariales</taxon>
        <taxon>Sordariaceae</taxon>
        <taxon>Neurospora</taxon>
    </lineage>
</organism>
<reference evidence="2" key="1">
    <citation type="journal article" date="2023" name="Mol. Phylogenet. Evol.">
        <title>Genome-scale phylogeny and comparative genomics of the fungal order Sordariales.</title>
        <authorList>
            <person name="Hensen N."/>
            <person name="Bonometti L."/>
            <person name="Westerberg I."/>
            <person name="Brannstrom I.O."/>
            <person name="Guillou S."/>
            <person name="Cros-Aarteil S."/>
            <person name="Calhoun S."/>
            <person name="Haridas S."/>
            <person name="Kuo A."/>
            <person name="Mondo S."/>
            <person name="Pangilinan J."/>
            <person name="Riley R."/>
            <person name="LaButti K."/>
            <person name="Andreopoulos B."/>
            <person name="Lipzen A."/>
            <person name="Chen C."/>
            <person name="Yan M."/>
            <person name="Daum C."/>
            <person name="Ng V."/>
            <person name="Clum A."/>
            <person name="Steindorff A."/>
            <person name="Ohm R.A."/>
            <person name="Martin F."/>
            <person name="Silar P."/>
            <person name="Natvig D.O."/>
            <person name="Lalanne C."/>
            <person name="Gautier V."/>
            <person name="Ament-Velasquez S.L."/>
            <person name="Kruys A."/>
            <person name="Hutchinson M.I."/>
            <person name="Powell A.J."/>
            <person name="Barry K."/>
            <person name="Miller A.N."/>
            <person name="Grigoriev I.V."/>
            <person name="Debuchy R."/>
            <person name="Gladieux P."/>
            <person name="Hiltunen Thoren M."/>
            <person name="Johannesson H."/>
        </authorList>
    </citation>
    <scope>NUCLEOTIDE SEQUENCE</scope>
    <source>
        <strain evidence="2">CBS 560.94</strain>
    </source>
</reference>
<gene>
    <name evidence="2" type="ORF">B0H65DRAFT_439357</name>
</gene>
<keyword evidence="3" id="KW-1185">Reference proteome</keyword>
<keyword evidence="1" id="KW-0175">Coiled coil</keyword>
<reference evidence="2" key="2">
    <citation type="submission" date="2023-06" db="EMBL/GenBank/DDBJ databases">
        <authorList>
            <consortium name="Lawrence Berkeley National Laboratory"/>
            <person name="Haridas S."/>
            <person name="Hensen N."/>
            <person name="Bonometti L."/>
            <person name="Westerberg I."/>
            <person name="Brannstrom I.O."/>
            <person name="Guillou S."/>
            <person name="Cros-Aarteil S."/>
            <person name="Calhoun S."/>
            <person name="Kuo A."/>
            <person name="Mondo S."/>
            <person name="Pangilinan J."/>
            <person name="Riley R."/>
            <person name="Labutti K."/>
            <person name="Andreopoulos B."/>
            <person name="Lipzen A."/>
            <person name="Chen C."/>
            <person name="Yanf M."/>
            <person name="Daum C."/>
            <person name="Ng V."/>
            <person name="Clum A."/>
            <person name="Steindorff A."/>
            <person name="Ohm R."/>
            <person name="Martin F."/>
            <person name="Silar P."/>
            <person name="Natvig D."/>
            <person name="Lalanne C."/>
            <person name="Gautier V."/>
            <person name="Ament-Velasquez S.L."/>
            <person name="Kruys A."/>
            <person name="Hutchinson M.I."/>
            <person name="Powell A.J."/>
            <person name="Barry K."/>
            <person name="Miller A.N."/>
            <person name="Grigoriev I.V."/>
            <person name="Debuchy R."/>
            <person name="Gladieux P."/>
            <person name="Thoren M.H."/>
            <person name="Johannesson H."/>
        </authorList>
    </citation>
    <scope>NUCLEOTIDE SEQUENCE</scope>
    <source>
        <strain evidence="2">CBS 560.94</strain>
    </source>
</reference>
<dbReference type="Proteomes" id="UP001278500">
    <property type="component" value="Unassembled WGS sequence"/>
</dbReference>
<proteinExistence type="predicted"/>
<evidence type="ECO:0000256" key="1">
    <source>
        <dbReference type="SAM" id="Coils"/>
    </source>
</evidence>
<dbReference type="AlphaFoldDB" id="A0AAE0MX50"/>
<comment type="caution">
    <text evidence="2">The sequence shown here is derived from an EMBL/GenBank/DDBJ whole genome shotgun (WGS) entry which is preliminary data.</text>
</comment>
<protein>
    <submittedName>
        <fullName evidence="2">Uncharacterized protein</fullName>
    </submittedName>
</protein>
<dbReference type="EMBL" id="JAUEPP010000001">
    <property type="protein sequence ID" value="KAK3356209.1"/>
    <property type="molecule type" value="Genomic_DNA"/>
</dbReference>
<name>A0AAE0MX50_9PEZI</name>
<feature type="coiled-coil region" evidence="1">
    <location>
        <begin position="628"/>
        <end position="655"/>
    </location>
</feature>